<keyword evidence="6 11" id="KW-0560">Oxidoreductase</keyword>
<evidence type="ECO:0000256" key="6">
    <source>
        <dbReference type="ARBA" id="ARBA00023002"/>
    </source>
</evidence>
<gene>
    <name evidence="12" type="primary">CYP2J2</name>
    <name evidence="12" type="ORF">AOXY_G9145</name>
</gene>
<dbReference type="SUPFAM" id="SSF48264">
    <property type="entry name" value="Cytochrome P450"/>
    <property type="match status" value="1"/>
</dbReference>
<dbReference type="GO" id="GO:0005506">
    <property type="term" value="F:iron ion binding"/>
    <property type="evidence" value="ECO:0007669"/>
    <property type="project" value="InterPro"/>
</dbReference>
<proteinExistence type="inferred from homology"/>
<evidence type="ECO:0000256" key="5">
    <source>
        <dbReference type="ARBA" id="ARBA00022723"/>
    </source>
</evidence>
<evidence type="ECO:0000256" key="8">
    <source>
        <dbReference type="ARBA" id="ARBA00023033"/>
    </source>
</evidence>
<evidence type="ECO:0000256" key="4">
    <source>
        <dbReference type="ARBA" id="ARBA00022617"/>
    </source>
</evidence>
<evidence type="ECO:0000256" key="1">
    <source>
        <dbReference type="ARBA" id="ARBA00001971"/>
    </source>
</evidence>
<reference evidence="12" key="1">
    <citation type="submission" date="2022-02" db="EMBL/GenBank/DDBJ databases">
        <title>Atlantic sturgeon de novo genome assembly.</title>
        <authorList>
            <person name="Stock M."/>
            <person name="Klopp C."/>
            <person name="Guiguen Y."/>
            <person name="Cabau C."/>
            <person name="Parinello H."/>
            <person name="Santidrian Yebra-Pimentel E."/>
            <person name="Kuhl H."/>
            <person name="Dirks R.P."/>
            <person name="Guessner J."/>
            <person name="Wuertz S."/>
            <person name="Du K."/>
            <person name="Schartl M."/>
        </authorList>
    </citation>
    <scope>NUCLEOTIDE SEQUENCE</scope>
    <source>
        <strain evidence="12">STURGEONOMICS-FGT-2020</strain>
        <tissue evidence="12">Whole blood</tissue>
    </source>
</reference>
<dbReference type="PRINTS" id="PR00385">
    <property type="entry name" value="P450"/>
</dbReference>
<evidence type="ECO:0000256" key="9">
    <source>
        <dbReference type="ARBA" id="ARBA00023136"/>
    </source>
</evidence>
<dbReference type="PRINTS" id="PR01686">
    <property type="entry name" value="EP450ICYP2D"/>
</dbReference>
<keyword evidence="9" id="KW-0472">Membrane</keyword>
<dbReference type="InterPro" id="IPR050182">
    <property type="entry name" value="Cytochrome_P450_fam2"/>
</dbReference>
<dbReference type="InterPro" id="IPR008069">
    <property type="entry name" value="Cyt_P450_E_grp-I_CYP2D-like"/>
</dbReference>
<dbReference type="GO" id="GO:0005737">
    <property type="term" value="C:cytoplasm"/>
    <property type="evidence" value="ECO:0007669"/>
    <property type="project" value="TreeGrafter"/>
</dbReference>
<sequence>MDLFDHLLLLSVFLVLLWLFLRRRRCPTLPLGPCPLPLLGTLHKLNLFRVHESFIQLAVQYGNVYTLWMGSKPVVVLNGFHAVREALTSEAFLGRPYVSSMYRLIGDKGILMSNGKTWKQQRKFGLVALRSLGLGKKSMEQKIRQEVDYLHEVIARVEGKPFDPSTVIQNAVSNVIVSVVFGQRMDLQEALFLTLMESIHSMMHFQGSAWGRLYDAFTGLMHLLPGPHKRAFTLADNLKRYIGTQIQEHRHSQSLDSEPTDFIDWYLSQLDKTNADPESTFNEDSMLQAVMDLFFAGSETVATTLRWALLYMVTNPGVQERVQEELDDVVGCSAPPHYEDRERLPYTSAVVHETQRYSNIVTGGAMRLSTRETSVQGHHIPKGTMVLPCLSSVLFDPEQWDTPDRFNPGHFLDQEGNFHKREAFLPFSSGPRGCLGEQMARVELFVFFSSLLQRFTFTLPPGVTEPNMDYVLGATLTPHPFQICAVPR</sequence>
<evidence type="ECO:0000256" key="2">
    <source>
        <dbReference type="ARBA" id="ARBA00004370"/>
    </source>
</evidence>
<dbReference type="FunFam" id="1.10.630.10:FF:000004">
    <property type="entry name" value="cytochrome P450 2D15 isoform X1"/>
    <property type="match status" value="1"/>
</dbReference>
<keyword evidence="7 10" id="KW-0408">Iron</keyword>
<evidence type="ECO:0000256" key="10">
    <source>
        <dbReference type="PIRSR" id="PIRSR602401-1"/>
    </source>
</evidence>
<dbReference type="Proteomes" id="UP001230051">
    <property type="component" value="Unassembled WGS sequence"/>
</dbReference>
<dbReference type="Pfam" id="PF00067">
    <property type="entry name" value="p450"/>
    <property type="match status" value="1"/>
</dbReference>
<dbReference type="AlphaFoldDB" id="A0AAD8DER5"/>
<accession>A0AAD8DER5</accession>
<dbReference type="GO" id="GO:0016020">
    <property type="term" value="C:membrane"/>
    <property type="evidence" value="ECO:0007669"/>
    <property type="project" value="UniProtKB-SubCell"/>
</dbReference>
<dbReference type="PANTHER" id="PTHR24300">
    <property type="entry name" value="CYTOCHROME P450 508A4-RELATED"/>
    <property type="match status" value="1"/>
</dbReference>
<comment type="similarity">
    <text evidence="3 11">Belongs to the cytochrome P450 family.</text>
</comment>
<organism evidence="12 13">
    <name type="scientific">Acipenser oxyrinchus oxyrinchus</name>
    <dbReference type="NCBI Taxonomy" id="40147"/>
    <lineage>
        <taxon>Eukaryota</taxon>
        <taxon>Metazoa</taxon>
        <taxon>Chordata</taxon>
        <taxon>Craniata</taxon>
        <taxon>Vertebrata</taxon>
        <taxon>Euteleostomi</taxon>
        <taxon>Actinopterygii</taxon>
        <taxon>Chondrostei</taxon>
        <taxon>Acipenseriformes</taxon>
        <taxon>Acipenseridae</taxon>
        <taxon>Acipenser</taxon>
    </lineage>
</organism>
<evidence type="ECO:0000256" key="7">
    <source>
        <dbReference type="ARBA" id="ARBA00023004"/>
    </source>
</evidence>
<comment type="cofactor">
    <cofactor evidence="1 10">
        <name>heme</name>
        <dbReference type="ChEBI" id="CHEBI:30413"/>
    </cofactor>
</comment>
<evidence type="ECO:0000256" key="11">
    <source>
        <dbReference type="RuleBase" id="RU000461"/>
    </source>
</evidence>
<dbReference type="GO" id="GO:0020037">
    <property type="term" value="F:heme binding"/>
    <property type="evidence" value="ECO:0007669"/>
    <property type="project" value="InterPro"/>
</dbReference>
<name>A0AAD8DER5_ACIOX</name>
<protein>
    <submittedName>
        <fullName evidence="12">Cytochrome P450 2J2-like</fullName>
    </submittedName>
</protein>
<dbReference type="PANTHER" id="PTHR24300:SF368">
    <property type="entry name" value="CYTOCHROME P450, FAMILY 2, SUBFAMILY AB, POLYPEPTIDE 1"/>
    <property type="match status" value="1"/>
</dbReference>
<comment type="caution">
    <text evidence="12">The sequence shown here is derived from an EMBL/GenBank/DDBJ whole genome shotgun (WGS) entry which is preliminary data.</text>
</comment>
<dbReference type="Gene3D" id="1.10.630.10">
    <property type="entry name" value="Cytochrome P450"/>
    <property type="match status" value="1"/>
</dbReference>
<dbReference type="InterPro" id="IPR001128">
    <property type="entry name" value="Cyt_P450"/>
</dbReference>
<dbReference type="PRINTS" id="PR00463">
    <property type="entry name" value="EP450I"/>
</dbReference>
<keyword evidence="8 11" id="KW-0503">Monooxygenase</keyword>
<evidence type="ECO:0000313" key="13">
    <source>
        <dbReference type="Proteomes" id="UP001230051"/>
    </source>
</evidence>
<dbReference type="GO" id="GO:0006805">
    <property type="term" value="P:xenobiotic metabolic process"/>
    <property type="evidence" value="ECO:0007669"/>
    <property type="project" value="TreeGrafter"/>
</dbReference>
<dbReference type="InterPro" id="IPR017972">
    <property type="entry name" value="Cyt_P450_CS"/>
</dbReference>
<keyword evidence="5 10" id="KW-0479">Metal-binding</keyword>
<keyword evidence="4 10" id="KW-0349">Heme</keyword>
<dbReference type="PROSITE" id="PS00086">
    <property type="entry name" value="CYTOCHROME_P450"/>
    <property type="match status" value="1"/>
</dbReference>
<dbReference type="EMBL" id="JAGXEW010000008">
    <property type="protein sequence ID" value="KAK1168383.1"/>
    <property type="molecule type" value="Genomic_DNA"/>
</dbReference>
<feature type="binding site" description="axial binding residue" evidence="10">
    <location>
        <position position="434"/>
    </location>
    <ligand>
        <name>heme</name>
        <dbReference type="ChEBI" id="CHEBI:30413"/>
    </ligand>
    <ligandPart>
        <name>Fe</name>
        <dbReference type="ChEBI" id="CHEBI:18248"/>
    </ligandPart>
</feature>
<dbReference type="InterPro" id="IPR002401">
    <property type="entry name" value="Cyt_P450_E_grp-I"/>
</dbReference>
<dbReference type="GO" id="GO:0016712">
    <property type="term" value="F:oxidoreductase activity, acting on paired donors, with incorporation or reduction of molecular oxygen, reduced flavin or flavoprotein as one donor, and incorporation of one atom of oxygen"/>
    <property type="evidence" value="ECO:0007669"/>
    <property type="project" value="InterPro"/>
</dbReference>
<evidence type="ECO:0000256" key="3">
    <source>
        <dbReference type="ARBA" id="ARBA00010617"/>
    </source>
</evidence>
<evidence type="ECO:0000313" key="12">
    <source>
        <dbReference type="EMBL" id="KAK1168383.1"/>
    </source>
</evidence>
<keyword evidence="13" id="KW-1185">Reference proteome</keyword>
<comment type="subcellular location">
    <subcellularLocation>
        <location evidence="2">Membrane</location>
    </subcellularLocation>
</comment>
<dbReference type="GO" id="GO:0006082">
    <property type="term" value="P:organic acid metabolic process"/>
    <property type="evidence" value="ECO:0007669"/>
    <property type="project" value="TreeGrafter"/>
</dbReference>
<dbReference type="InterPro" id="IPR036396">
    <property type="entry name" value="Cyt_P450_sf"/>
</dbReference>